<proteinExistence type="predicted"/>
<evidence type="ECO:0000313" key="2">
    <source>
        <dbReference type="EMBL" id="CAB9520693.1"/>
    </source>
</evidence>
<sequence length="303" mass="34236">MVAITTSTSRRLSEKLQLRKANLRKSKRKNEQVQILGHRGALFEGVENTLEAFQSCCELEGCDGVELDVFKLKDESLVVFHGTGGDETPGLLKEYCESETPAESILDLNFHQVQKLEFVEESEHLMASQEMTKRARIPTLRQVLELFRQYPDKSVTIELKGEGTEQPTVELVEDLQMTDQVVLSSFKHARVQQVKQLNPSLRTAAIFKGQVPSDYLQLASNAQADEVHLRYDTCSVERVQEAQQEGFHVMAWFRGPKAMKQDVSDTYVDAVSETTVYDMVLQTGVNAICCNRPHEAVDLVQKQ</sequence>
<dbReference type="InterPro" id="IPR017946">
    <property type="entry name" value="PLC-like_Pdiesterase_TIM-brl"/>
</dbReference>
<dbReference type="EMBL" id="CAICTM010001124">
    <property type="protein sequence ID" value="CAB9520693.1"/>
    <property type="molecule type" value="Genomic_DNA"/>
</dbReference>
<dbReference type="Pfam" id="PF03009">
    <property type="entry name" value="GDPD"/>
    <property type="match status" value="1"/>
</dbReference>
<dbReference type="InterPro" id="IPR030395">
    <property type="entry name" value="GP_PDE_dom"/>
</dbReference>
<gene>
    <name evidence="2" type="ORF">SEMRO_1126_G244060.1</name>
</gene>
<dbReference type="AlphaFoldDB" id="A0A9N8HS18"/>
<dbReference type="Gene3D" id="3.20.20.190">
    <property type="entry name" value="Phosphatidylinositol (PI) phosphodiesterase"/>
    <property type="match status" value="1"/>
</dbReference>
<dbReference type="OrthoDB" id="197419at2759"/>
<organism evidence="2 3">
    <name type="scientific">Seminavis robusta</name>
    <dbReference type="NCBI Taxonomy" id="568900"/>
    <lineage>
        <taxon>Eukaryota</taxon>
        <taxon>Sar</taxon>
        <taxon>Stramenopiles</taxon>
        <taxon>Ochrophyta</taxon>
        <taxon>Bacillariophyta</taxon>
        <taxon>Bacillariophyceae</taxon>
        <taxon>Bacillariophycidae</taxon>
        <taxon>Naviculales</taxon>
        <taxon>Naviculaceae</taxon>
        <taxon>Seminavis</taxon>
    </lineage>
</organism>
<evidence type="ECO:0000313" key="3">
    <source>
        <dbReference type="Proteomes" id="UP001153069"/>
    </source>
</evidence>
<dbReference type="PANTHER" id="PTHR46211:SF14">
    <property type="entry name" value="GLYCEROPHOSPHODIESTER PHOSPHODIESTERASE"/>
    <property type="match status" value="1"/>
</dbReference>
<feature type="domain" description="GP-PDE" evidence="1">
    <location>
        <begin position="33"/>
        <end position="300"/>
    </location>
</feature>
<reference evidence="2" key="1">
    <citation type="submission" date="2020-06" db="EMBL/GenBank/DDBJ databases">
        <authorList>
            <consortium name="Plant Systems Biology data submission"/>
        </authorList>
    </citation>
    <scope>NUCLEOTIDE SEQUENCE</scope>
    <source>
        <strain evidence="2">D6</strain>
    </source>
</reference>
<protein>
    <submittedName>
        <fullName evidence="2">Glycerophosphoryl diester phosphodiesterase family</fullName>
    </submittedName>
</protein>
<dbReference type="PANTHER" id="PTHR46211">
    <property type="entry name" value="GLYCEROPHOSPHORYL DIESTER PHOSPHODIESTERASE"/>
    <property type="match status" value="1"/>
</dbReference>
<dbReference type="PROSITE" id="PS51704">
    <property type="entry name" value="GP_PDE"/>
    <property type="match status" value="1"/>
</dbReference>
<keyword evidence="3" id="KW-1185">Reference proteome</keyword>
<dbReference type="GO" id="GO:0008081">
    <property type="term" value="F:phosphoric diester hydrolase activity"/>
    <property type="evidence" value="ECO:0007669"/>
    <property type="project" value="InterPro"/>
</dbReference>
<dbReference type="SUPFAM" id="SSF51695">
    <property type="entry name" value="PLC-like phosphodiesterases"/>
    <property type="match status" value="1"/>
</dbReference>
<evidence type="ECO:0000259" key="1">
    <source>
        <dbReference type="PROSITE" id="PS51704"/>
    </source>
</evidence>
<dbReference type="GO" id="GO:0006629">
    <property type="term" value="P:lipid metabolic process"/>
    <property type="evidence" value="ECO:0007669"/>
    <property type="project" value="InterPro"/>
</dbReference>
<dbReference type="Proteomes" id="UP001153069">
    <property type="component" value="Unassembled WGS sequence"/>
</dbReference>
<name>A0A9N8HS18_9STRA</name>
<comment type="caution">
    <text evidence="2">The sequence shown here is derived from an EMBL/GenBank/DDBJ whole genome shotgun (WGS) entry which is preliminary data.</text>
</comment>
<accession>A0A9N8HS18</accession>